<evidence type="ECO:0008006" key="4">
    <source>
        <dbReference type="Google" id="ProtNLM"/>
    </source>
</evidence>
<name>A0A067RK03_ZOONE</name>
<dbReference type="AlphaFoldDB" id="A0A067RK03"/>
<dbReference type="InterPro" id="IPR045860">
    <property type="entry name" value="Snake_toxin-like_sf"/>
</dbReference>
<organism evidence="2 3">
    <name type="scientific">Zootermopsis nevadensis</name>
    <name type="common">Dampwood termite</name>
    <dbReference type="NCBI Taxonomy" id="136037"/>
    <lineage>
        <taxon>Eukaryota</taxon>
        <taxon>Metazoa</taxon>
        <taxon>Ecdysozoa</taxon>
        <taxon>Arthropoda</taxon>
        <taxon>Hexapoda</taxon>
        <taxon>Insecta</taxon>
        <taxon>Pterygota</taxon>
        <taxon>Neoptera</taxon>
        <taxon>Polyneoptera</taxon>
        <taxon>Dictyoptera</taxon>
        <taxon>Blattodea</taxon>
        <taxon>Blattoidea</taxon>
        <taxon>Termitoidae</taxon>
        <taxon>Termopsidae</taxon>
        <taxon>Zootermopsis</taxon>
    </lineage>
</organism>
<evidence type="ECO:0000313" key="3">
    <source>
        <dbReference type="Proteomes" id="UP000027135"/>
    </source>
</evidence>
<feature type="signal peptide" evidence="1">
    <location>
        <begin position="1"/>
        <end position="21"/>
    </location>
</feature>
<dbReference type="STRING" id="136037.A0A067RK03"/>
<keyword evidence="1" id="KW-0732">Signal</keyword>
<dbReference type="InParanoid" id="A0A067RK03"/>
<proteinExistence type="predicted"/>
<dbReference type="EMBL" id="KK852427">
    <property type="protein sequence ID" value="KDR24117.1"/>
    <property type="molecule type" value="Genomic_DNA"/>
</dbReference>
<dbReference type="Proteomes" id="UP000027135">
    <property type="component" value="Unassembled WGS sequence"/>
</dbReference>
<evidence type="ECO:0000313" key="2">
    <source>
        <dbReference type="EMBL" id="KDR24117.1"/>
    </source>
</evidence>
<dbReference type="eggNOG" id="ENOG502SCSK">
    <property type="taxonomic scope" value="Eukaryota"/>
</dbReference>
<reference evidence="2 3" key="1">
    <citation type="journal article" date="2014" name="Nat. Commun.">
        <title>Molecular traces of alternative social organization in a termite genome.</title>
        <authorList>
            <person name="Terrapon N."/>
            <person name="Li C."/>
            <person name="Robertson H.M."/>
            <person name="Ji L."/>
            <person name="Meng X."/>
            <person name="Booth W."/>
            <person name="Chen Z."/>
            <person name="Childers C.P."/>
            <person name="Glastad K.M."/>
            <person name="Gokhale K."/>
            <person name="Gowin J."/>
            <person name="Gronenberg W."/>
            <person name="Hermansen R.A."/>
            <person name="Hu H."/>
            <person name="Hunt B.G."/>
            <person name="Huylmans A.K."/>
            <person name="Khalil S.M."/>
            <person name="Mitchell R.D."/>
            <person name="Munoz-Torres M.C."/>
            <person name="Mustard J.A."/>
            <person name="Pan H."/>
            <person name="Reese J.T."/>
            <person name="Scharf M.E."/>
            <person name="Sun F."/>
            <person name="Vogel H."/>
            <person name="Xiao J."/>
            <person name="Yang W."/>
            <person name="Yang Z."/>
            <person name="Yang Z."/>
            <person name="Zhou J."/>
            <person name="Zhu J."/>
            <person name="Brent C.S."/>
            <person name="Elsik C.G."/>
            <person name="Goodisman M.A."/>
            <person name="Liberles D.A."/>
            <person name="Roe R.M."/>
            <person name="Vargo E.L."/>
            <person name="Vilcinskas A."/>
            <person name="Wang J."/>
            <person name="Bornberg-Bauer E."/>
            <person name="Korb J."/>
            <person name="Zhang G."/>
            <person name="Liebig J."/>
        </authorList>
    </citation>
    <scope>NUCLEOTIDE SEQUENCE [LARGE SCALE GENOMIC DNA]</scope>
    <source>
        <tissue evidence="2">Whole organism</tissue>
    </source>
</reference>
<keyword evidence="3" id="KW-1185">Reference proteome</keyword>
<sequence length="127" mass="14296">MWKTVRAILVAVCMGLPVTYCDLKCYSCLMAKDDLDRWCLTNPTEALTVNCPYNYCSIIRHELADKNGTLFSFFRGCSSGGENEVFESDGFKVYIRLCSSNLCNDWDGIVEDSSLRDGVSEEHDVLP</sequence>
<evidence type="ECO:0000256" key="1">
    <source>
        <dbReference type="SAM" id="SignalP"/>
    </source>
</evidence>
<dbReference type="SUPFAM" id="SSF57302">
    <property type="entry name" value="Snake toxin-like"/>
    <property type="match status" value="1"/>
</dbReference>
<feature type="chain" id="PRO_5001645246" description="Protein quiver" evidence="1">
    <location>
        <begin position="22"/>
        <end position="127"/>
    </location>
</feature>
<protein>
    <recommendedName>
        <fullName evidence="4">Protein quiver</fullName>
    </recommendedName>
</protein>
<accession>A0A067RK03</accession>
<gene>
    <name evidence="2" type="ORF">L798_03772</name>
</gene>